<evidence type="ECO:0000313" key="3">
    <source>
        <dbReference type="Proteomes" id="UP000198781"/>
    </source>
</evidence>
<sequence length="817" mass="86024">MSLSASRSRTVFRACVVNAVRQGEALMGRLTSVTQGALASDESNERNIQQRTVLADAMRLIKQHEDTLAKAYPMALLEVFAEGPAPSSARARSGDETGIDFGELSLMDESEVLAQVELSRAQQIAVHATEATLAELNTLVSSAQGLQRVQPERNPLRPENYIRALQQVVGETGVSAEIRQVWMAHMRKVLGDELVAVYKAAAQSLRDNGIAPVGYAVAGQAGQGMGRSTGYGGAGHPSSHGGGYGPQSSMHGSPMSGYGGPNASQYGSPYASQYASQYGGMGGGGGGPVSMGVPLAPEAEEALLTVGMLRQMLASSGDALAYGMAPAAAFGAVPSSQQGAWVEARNGGPVSSQMGPGGSDYFPPSSAAAAEAMEDIAQLERLVGRLAGSQPAALAPWAGAGGAPMAVHGVAPVVAVPAPAPSPSRTATEVVSRMMDNIAQDNRLPQPIQRAVQNLRPAIKQLVRHDRRFFTDEKHPARRLLDELTQRAVGFESESDPGFDRFMRLVDEAVSHLATSESQDADTFATVLTALESAWASQERQIREAQEAERQAALRVQRREALSKRIAADIRALAGAAQVPQDILDFAAGPWADVVALAQMDQPGSDDGDPGGYLALVPELFWVAQPDLAAAEPDRLGGIVTRMLGTVRQGLDSVGHAEDMASTVLERIASLHQTAMERAASLALDPANAPADEPDSMETIVPPESLYGSLHEPGVADESETTQSGADAAAAEFPMGIWVELISNQRAVHTQLTWCSPHNTLFLFTAADGSTQSMTRRMRDKLTAEGALRVLPGPPPSVVAQARAQRGSKGAKAVRPR</sequence>
<name>A0A1G6YDH0_9BURK</name>
<dbReference type="STRING" id="187868.SAMN05192589_11032"/>
<evidence type="ECO:0000313" key="2">
    <source>
        <dbReference type="EMBL" id="SDD88410.1"/>
    </source>
</evidence>
<feature type="region of interest" description="Disordered" evidence="1">
    <location>
        <begin position="788"/>
        <end position="817"/>
    </location>
</feature>
<accession>A0A1G6YDH0</accession>
<organism evidence="2 3">
    <name type="scientific">Paracidovorax valerianellae</name>
    <dbReference type="NCBI Taxonomy" id="187868"/>
    <lineage>
        <taxon>Bacteria</taxon>
        <taxon>Pseudomonadati</taxon>
        <taxon>Pseudomonadota</taxon>
        <taxon>Betaproteobacteria</taxon>
        <taxon>Burkholderiales</taxon>
        <taxon>Comamonadaceae</taxon>
        <taxon>Paracidovorax</taxon>
    </lineage>
</organism>
<protein>
    <recommendedName>
        <fullName evidence="4">DUF1631 family protein</fullName>
    </recommendedName>
</protein>
<proteinExistence type="predicted"/>
<feature type="region of interest" description="Disordered" evidence="1">
    <location>
        <begin position="228"/>
        <end position="257"/>
    </location>
</feature>
<feature type="compositionally biased region" description="Gly residues" evidence="1">
    <location>
        <begin position="228"/>
        <end position="245"/>
    </location>
</feature>
<evidence type="ECO:0008006" key="4">
    <source>
        <dbReference type="Google" id="ProtNLM"/>
    </source>
</evidence>
<keyword evidence="3" id="KW-1185">Reference proteome</keyword>
<dbReference type="AlphaFoldDB" id="A0A1G6YDH0"/>
<dbReference type="OrthoDB" id="6188167at2"/>
<gene>
    <name evidence="2" type="ORF">SAMN05192589_11032</name>
</gene>
<reference evidence="2 3" key="1">
    <citation type="submission" date="2016-10" db="EMBL/GenBank/DDBJ databases">
        <authorList>
            <person name="de Groot N.N."/>
        </authorList>
    </citation>
    <scope>NUCLEOTIDE SEQUENCE [LARGE SCALE GENOMIC DNA]</scope>
    <source>
        <strain evidence="2 3">DSM 16619</strain>
    </source>
</reference>
<evidence type="ECO:0000256" key="1">
    <source>
        <dbReference type="SAM" id="MobiDB-lite"/>
    </source>
</evidence>
<dbReference type="EMBL" id="FMZC01000010">
    <property type="protein sequence ID" value="SDD88410.1"/>
    <property type="molecule type" value="Genomic_DNA"/>
</dbReference>
<dbReference type="Pfam" id="PF07793">
    <property type="entry name" value="DUF1631"/>
    <property type="match status" value="1"/>
</dbReference>
<dbReference type="InterPro" id="IPR012434">
    <property type="entry name" value="DUF1631"/>
</dbReference>
<dbReference type="Proteomes" id="UP000198781">
    <property type="component" value="Unassembled WGS sequence"/>
</dbReference>
<dbReference type="RefSeq" id="WP_092744650.1">
    <property type="nucleotide sequence ID" value="NZ_FMZC01000010.1"/>
</dbReference>